<evidence type="ECO:0000256" key="2">
    <source>
        <dbReference type="ARBA" id="ARBA00022475"/>
    </source>
</evidence>
<name>A0A4S2HFB9_9PROT</name>
<evidence type="ECO:0000259" key="11">
    <source>
        <dbReference type="PROSITE" id="PS50126"/>
    </source>
</evidence>
<evidence type="ECO:0000256" key="7">
    <source>
        <dbReference type="ARBA" id="ARBA00022801"/>
    </source>
</evidence>
<comment type="caution">
    <text evidence="12">The sequence shown here is derived from an EMBL/GenBank/DDBJ whole genome shotgun (WGS) entry which is preliminary data.</text>
</comment>
<dbReference type="PANTHER" id="PTHR30001">
    <property type="entry name" value="RIBONUCLEASE"/>
    <property type="match status" value="1"/>
</dbReference>
<evidence type="ECO:0000313" key="13">
    <source>
        <dbReference type="Proteomes" id="UP000305451"/>
    </source>
</evidence>
<keyword evidence="2" id="KW-1003">Cell membrane</keyword>
<reference evidence="12 13" key="1">
    <citation type="journal article" date="2013" name="Int. J. Syst. Evol. Microbiol.">
        <title>Marinicauda pacifica gen. nov., sp. nov., a prosthecate alphaproteobacterium of the family Hyphomonadaceae isolated from deep seawater.</title>
        <authorList>
            <person name="Zhang X.Y."/>
            <person name="Li G.W."/>
            <person name="Wang C.S."/>
            <person name="Zhang Y.J."/>
            <person name="Xu X.W."/>
            <person name="Li H."/>
            <person name="Liu A."/>
            <person name="Liu C."/>
            <person name="Xie B.B."/>
            <person name="Qin Q.L."/>
            <person name="Xu Z."/>
            <person name="Chen X.L."/>
            <person name="Zhou B.C."/>
            <person name="Zhang Y.Z."/>
        </authorList>
    </citation>
    <scope>NUCLEOTIDE SEQUENCE [LARGE SCALE GENOMIC DNA]</scope>
    <source>
        <strain evidence="12 13">P-1 km-3</strain>
    </source>
</reference>
<dbReference type="GO" id="GO:0006364">
    <property type="term" value="P:rRNA processing"/>
    <property type="evidence" value="ECO:0007669"/>
    <property type="project" value="TreeGrafter"/>
</dbReference>
<accession>A0A4S2HFB9</accession>
<dbReference type="Proteomes" id="UP000305451">
    <property type="component" value="Unassembled WGS sequence"/>
</dbReference>
<dbReference type="InterPro" id="IPR019307">
    <property type="entry name" value="RNA-bd_AU-1/RNase_E/G"/>
</dbReference>
<keyword evidence="3" id="KW-0997">Cell inner membrane</keyword>
<dbReference type="GO" id="GO:0003723">
    <property type="term" value="F:RNA binding"/>
    <property type="evidence" value="ECO:0007669"/>
    <property type="project" value="UniProtKB-KW"/>
</dbReference>
<dbReference type="Pfam" id="PF10150">
    <property type="entry name" value="RNase_E_G"/>
    <property type="match status" value="1"/>
</dbReference>
<dbReference type="SUPFAM" id="SSF50249">
    <property type="entry name" value="Nucleic acid-binding proteins"/>
    <property type="match status" value="1"/>
</dbReference>
<keyword evidence="6" id="KW-0255">Endonuclease</keyword>
<evidence type="ECO:0000313" key="12">
    <source>
        <dbReference type="EMBL" id="TGY94770.1"/>
    </source>
</evidence>
<dbReference type="InterPro" id="IPR004659">
    <property type="entry name" value="RNase_E/G"/>
</dbReference>
<organism evidence="12 13">
    <name type="scientific">Marinicauda pacifica</name>
    <dbReference type="NCBI Taxonomy" id="1133559"/>
    <lineage>
        <taxon>Bacteria</taxon>
        <taxon>Pseudomonadati</taxon>
        <taxon>Pseudomonadota</taxon>
        <taxon>Alphaproteobacteria</taxon>
        <taxon>Maricaulales</taxon>
        <taxon>Maricaulaceae</taxon>
        <taxon>Marinicauda</taxon>
    </lineage>
</organism>
<dbReference type="GO" id="GO:0005737">
    <property type="term" value="C:cytoplasm"/>
    <property type="evidence" value="ECO:0007669"/>
    <property type="project" value="TreeGrafter"/>
</dbReference>
<evidence type="ECO:0000256" key="1">
    <source>
        <dbReference type="ARBA" id="ARBA00001946"/>
    </source>
</evidence>
<keyword evidence="10" id="KW-0472">Membrane</keyword>
<gene>
    <name evidence="12" type="ORF">E5162_05765</name>
</gene>
<dbReference type="OrthoDB" id="9804278at2"/>
<evidence type="ECO:0000256" key="4">
    <source>
        <dbReference type="ARBA" id="ARBA00022722"/>
    </source>
</evidence>
<keyword evidence="8" id="KW-0460">Magnesium</keyword>
<dbReference type="GO" id="GO:0046872">
    <property type="term" value="F:metal ion binding"/>
    <property type="evidence" value="ECO:0007669"/>
    <property type="project" value="UniProtKB-KW"/>
</dbReference>
<dbReference type="EMBL" id="SRXV01000001">
    <property type="protein sequence ID" value="TGY94770.1"/>
    <property type="molecule type" value="Genomic_DNA"/>
</dbReference>
<protein>
    <submittedName>
        <fullName evidence="12">Ribonuclease E/G</fullName>
    </submittedName>
</protein>
<dbReference type="GO" id="GO:0004519">
    <property type="term" value="F:endonuclease activity"/>
    <property type="evidence" value="ECO:0007669"/>
    <property type="project" value="UniProtKB-KW"/>
</dbReference>
<sequence length="356" mass="38410">MRIVTADHLGETRVALMEGERAVEIHLERWSERGRRAVRGEVYRGRVRRVDASLNGAFIALGAGPDGFLPFGGAGRPDEVHEGAAVGVQIVREAFQEKGPSLTLFEVEPGEAPETVVPAPPVAERLAMFFEAPVKTAQEAGVDIDALVDEALERVIPLAGGGHIIVDPVAALTAIDVDAAGRKSPGGGAKMAMELNKAAAREAARQIRLRGIGGVVAIDFLPLKKKADQGNLVASIKSAFRNDPAKVDIAPPSRFAIVELSRQRLTRPLHEIVFERPGLETVETCALTALRDLEREGRNDRAARLELAAGKEVHAWLKADPAGWHKAARHRYGDRIALIESEALGPRQSLVTPRRD</sequence>
<keyword evidence="5" id="KW-0479">Metal-binding</keyword>
<dbReference type="GO" id="GO:0004540">
    <property type="term" value="F:RNA nuclease activity"/>
    <property type="evidence" value="ECO:0007669"/>
    <property type="project" value="InterPro"/>
</dbReference>
<dbReference type="PANTHER" id="PTHR30001:SF1">
    <property type="entry name" value="RIBONUCLEASE E_G-LIKE PROTEIN, CHLOROPLASTIC"/>
    <property type="match status" value="1"/>
</dbReference>
<feature type="domain" description="S1 motif" evidence="11">
    <location>
        <begin position="40"/>
        <end position="105"/>
    </location>
</feature>
<evidence type="ECO:0000256" key="5">
    <source>
        <dbReference type="ARBA" id="ARBA00022723"/>
    </source>
</evidence>
<evidence type="ECO:0000256" key="8">
    <source>
        <dbReference type="ARBA" id="ARBA00022842"/>
    </source>
</evidence>
<evidence type="ECO:0000256" key="3">
    <source>
        <dbReference type="ARBA" id="ARBA00022519"/>
    </source>
</evidence>
<dbReference type="RefSeq" id="WP_135943967.1">
    <property type="nucleotide sequence ID" value="NZ_BMEI01000001.1"/>
</dbReference>
<keyword evidence="13" id="KW-1185">Reference proteome</keyword>
<dbReference type="InterPro" id="IPR003029">
    <property type="entry name" value="S1_domain"/>
</dbReference>
<evidence type="ECO:0000256" key="10">
    <source>
        <dbReference type="ARBA" id="ARBA00023136"/>
    </source>
</evidence>
<keyword evidence="9" id="KW-0694">RNA-binding</keyword>
<dbReference type="GO" id="GO:0016787">
    <property type="term" value="F:hydrolase activity"/>
    <property type="evidence" value="ECO:0007669"/>
    <property type="project" value="UniProtKB-KW"/>
</dbReference>
<dbReference type="CDD" id="cd04453">
    <property type="entry name" value="S1_RNase_E"/>
    <property type="match status" value="1"/>
</dbReference>
<dbReference type="Gene3D" id="2.40.50.140">
    <property type="entry name" value="Nucleic acid-binding proteins"/>
    <property type="match status" value="1"/>
</dbReference>
<dbReference type="InterPro" id="IPR012340">
    <property type="entry name" value="NA-bd_OB-fold"/>
</dbReference>
<evidence type="ECO:0000256" key="6">
    <source>
        <dbReference type="ARBA" id="ARBA00022759"/>
    </source>
</evidence>
<keyword evidence="7" id="KW-0378">Hydrolase</keyword>
<dbReference type="PROSITE" id="PS50126">
    <property type="entry name" value="S1"/>
    <property type="match status" value="1"/>
</dbReference>
<keyword evidence="4" id="KW-0540">Nuclease</keyword>
<dbReference type="AlphaFoldDB" id="A0A4S2HFB9"/>
<evidence type="ECO:0000256" key="9">
    <source>
        <dbReference type="ARBA" id="ARBA00022884"/>
    </source>
</evidence>
<dbReference type="SMART" id="SM00316">
    <property type="entry name" value="S1"/>
    <property type="match status" value="1"/>
</dbReference>
<comment type="cofactor">
    <cofactor evidence="1">
        <name>Mg(2+)</name>
        <dbReference type="ChEBI" id="CHEBI:18420"/>
    </cofactor>
</comment>
<proteinExistence type="predicted"/>